<dbReference type="Proteomes" id="UP000663851">
    <property type="component" value="Unassembled WGS sequence"/>
</dbReference>
<evidence type="ECO:0000259" key="4">
    <source>
        <dbReference type="Pfam" id="PF14529"/>
    </source>
</evidence>
<feature type="region of interest" description="Disordered" evidence="1">
    <location>
        <begin position="88"/>
        <end position="128"/>
    </location>
</feature>
<dbReference type="InterPro" id="IPR000157">
    <property type="entry name" value="TIR_dom"/>
</dbReference>
<dbReference type="PANTHER" id="PTHR36688">
    <property type="entry name" value="ENDO/EXONUCLEASE/PHOSPHATASE DOMAIN-CONTAINING PROTEIN"/>
    <property type="match status" value="1"/>
</dbReference>
<dbReference type="InterPro" id="IPR005135">
    <property type="entry name" value="Endo/exonuclease/phosphatase"/>
</dbReference>
<dbReference type="Gene3D" id="3.40.220.10">
    <property type="entry name" value="Leucine Aminopeptidase, subunit E, domain 1"/>
    <property type="match status" value="1"/>
</dbReference>
<dbReference type="Pfam" id="PF00078">
    <property type="entry name" value="RVT_1"/>
    <property type="match status" value="1"/>
</dbReference>
<feature type="domain" description="Reverse transcriptase" evidence="2">
    <location>
        <begin position="1038"/>
        <end position="1153"/>
    </location>
</feature>
<protein>
    <recommendedName>
        <fullName evidence="7">Reverse transcriptase domain-containing protein</fullName>
    </recommendedName>
</protein>
<accession>A0A819Y7G4</accession>
<dbReference type="GO" id="GO:0007165">
    <property type="term" value="P:signal transduction"/>
    <property type="evidence" value="ECO:0007669"/>
    <property type="project" value="InterPro"/>
</dbReference>
<dbReference type="InterPro" id="IPR052560">
    <property type="entry name" value="RdDP_mobile_element"/>
</dbReference>
<reference evidence="5" key="1">
    <citation type="submission" date="2021-02" db="EMBL/GenBank/DDBJ databases">
        <authorList>
            <person name="Nowell W R."/>
        </authorList>
    </citation>
    <scope>NUCLEOTIDE SEQUENCE</scope>
</reference>
<evidence type="ECO:0000259" key="2">
    <source>
        <dbReference type="Pfam" id="PF00078"/>
    </source>
</evidence>
<evidence type="ECO:0000313" key="5">
    <source>
        <dbReference type="EMBL" id="CAF4152491.1"/>
    </source>
</evidence>
<dbReference type="InterPro" id="IPR035897">
    <property type="entry name" value="Toll_tir_struct_dom_sf"/>
</dbReference>
<proteinExistence type="predicted"/>
<evidence type="ECO:0000259" key="3">
    <source>
        <dbReference type="Pfam" id="PF13676"/>
    </source>
</evidence>
<feature type="domain" description="Endonuclease/exonuclease/phosphatase" evidence="4">
    <location>
        <begin position="636"/>
        <end position="737"/>
    </location>
</feature>
<dbReference type="SUPFAM" id="SSF52200">
    <property type="entry name" value="Toll/Interleukin receptor TIR domain"/>
    <property type="match status" value="1"/>
</dbReference>
<dbReference type="Gene3D" id="3.40.50.10140">
    <property type="entry name" value="Toll/interleukin-1 receptor homology (TIR) domain"/>
    <property type="match status" value="1"/>
</dbReference>
<dbReference type="Pfam" id="PF14529">
    <property type="entry name" value="Exo_endo_phos_2"/>
    <property type="match status" value="1"/>
</dbReference>
<evidence type="ECO:0000313" key="6">
    <source>
        <dbReference type="Proteomes" id="UP000663851"/>
    </source>
</evidence>
<dbReference type="PANTHER" id="PTHR36688:SF1">
    <property type="entry name" value="ENDONUCLEASE_EXONUCLEASE_PHOSPHATASE DOMAIN-CONTAINING PROTEIN"/>
    <property type="match status" value="1"/>
</dbReference>
<comment type="caution">
    <text evidence="5">The sequence shown here is derived from an EMBL/GenBank/DDBJ whole genome shotgun (WGS) entry which is preliminary data.</text>
</comment>
<dbReference type="SUPFAM" id="SSF56219">
    <property type="entry name" value="DNase I-like"/>
    <property type="match status" value="1"/>
</dbReference>
<sequence>MIPNSIPPPDLTSFFNRFSNEELHQIGLALIQQSQHSIQMQQQVHHPASLQQSPRRLPHTIRPSLETISSIPPLMNHQPNCSEVRPLMEQQTTPVTSTPRRPASDSFDNSDGNRQRMKKRPRINDLPRRNEQVEQHHLPTLIPPHHHQHSFNMNILKRAVSSNLPCFFIIFNASVEPKQIPSSIQVAIMLKKLFADNQIPIKELSMCVQAGERRFKIAVGDKASFLTLFNWTWPEEIDNKKAEIIKPHSLPDCYALVVRYVPLDINQDTARQEILKTIPAAVGFSSIHYHHRQRPSYDIRFTVRSLEQYQTALELGRLSIGQHYLPLTTFLTGYRLTYCTACWKIGHMRDKCQSLVSCRKCLAPFTNGVKHSCQDIFNCAQCGGNHYSLDSICPVVKQYKEELKLAVDKALTSGAIKRSIPGEVSRPFQQHANDFPLLNQAKVNSHPAWTTSGNQFLHSPLKKEMSDLVVTIKALSEAMIRTEKSFNDLNNRIELQHKSTLLHCNSTCAIIDTVQIMSSWVQDSVLTKWENNPCPLSNQFIPLNVLTYNVQGWGTRALEVMNLIFKVDSPVCVFTEVGELRNSFKVPHFTSFYQKGTNHSGGVMITIGKHLRATRIDTDIENTVIVDIHGLSEQVRIIGIYWPQGQRRNLKDLSPFLVKGTILTGDFNATSDEWGSQSTDRRGNTLKKWIEENELTFVPTNSHSSKRSDRHIDLTFTNLNRVENETVFYGSSDHWPTVLRCLSIGFVSNGFFPNIDWTIYQTILVLLEDFWINEQKKETIDHWYQFYVRFLAALKCRLTRWKEREKYRPSLPAYIVERLREVRQVRNKYYRERKIAGMGNDDLRVLLRNMSREVQNEIYKYRSARWSSFLSTIQGAHDKQESSFWTHLSKIYKPKTLPFSKLSVGTSIISDEQEITKELYNYFKDLAKAPEINPLNPHDIQIESEFRELQNLLNASKEAGLEATSITEVTKIIKKMKGKKSSGIDQVSNFIIKLLPPTYIESLVNCFNFWLKEGRYPGFWNSSKIITLNKLKVGIPRCNQTRPISLLATHSKIFEKVLLDRIRTWAEGNHLVPREQSGFRTNCLLQTRVLSIFQEVQNNLAANVPTLAIYVDYEKAFDLVWHSGLLVKLYRFFKIPQFRLCLQEYLFKRLSFQTEISLYSSRKKSWHDTEQAMYRIQLVGKYENKPDTKEVLHNTTKKFLQNIHSKVYSHNTKGLKWFISYTMSKEKMKFLHELVNKKINDIITIFELDRDKLHMHYFPKQTSNTTDTDPLMNFIENEILQEIIPLPLPHERSLQLDNELKQITSQEMKNDEILITRNGISRHANQKDIVLFGYDRKVIEIQKQILTVIEKYILITYKLNSIGQFQINTLDEAHWSALEDIETQHKDCGVDIRLTLNEFSAPRHLKDEIESSIEKLLSQPATTIEFSSIPLLTDIAEKEEQHVRAIAQRCYCSVKTELLCNYQSYPLPKASISNKQISKAILEQSELFCSSPDVYKKRIIADGSIELRTGDIALQKVDTIIISTTFNGLREGVIDRLGEIDYEKTHSDVDGTMYTETNGGKLNCKRVLFTNWLPNSLINNDNALRLSIKIFISKSFEYTIQDNDTLSIAFAVPDSCNNENILADEMIHEAKRQLKTRKLPLKVSFVCLPEQKTLYEQFSNIFQTKNDVGIYVDWLNTIIKVTLIGYTIEDAQKCEKTISSYLSRCISSVKITKSNDIFQSWDQHAINSFYKYCKDRCILPKIAETKNEIELMGPPTSILEIKKKLLILSELMAEKLRATTTMGRPSSAMSHSTARSENITNVRMGRLYNVVVSYSRNDLRKCQRLINRLTEEGFSIGTHSKVADEQHDLCSEMDKSDCIILCISGNYYENPSCIAEAKYAFQTDKKVFLVKIQNNPILGWNSDPFDGKLFFNSFGSDLYFDLEYGRLLIELLRFTKPGFTSVLQRRSSRAQIDPSILQQSLSIENSSKTKHREATNSSIKSLSTIISNTKEERKSNDHLKNIVPKRELSFLEECWLRKLIDNQKPNLTLFGFDRREYNNDGDDGDNKRNSAELLANSYKISDNYVNSILYTSPFCGHSSKPSPFSVGRGWSSVHDTPMLEWHVNKMPIDEDQTYGKPTEKLEVLNGLSQVFPTTEHSIDDFIPRRRPSRYFYSISYNGGDGDYRDAKQMKERLELENPEKMQHIRVKLADYFMNTYKKYTREELDFYLTFAQRMKDNTVKFEAFCLTITATTNK</sequence>
<name>A0A819Y7G4_9BILA</name>
<dbReference type="Gene3D" id="3.60.10.10">
    <property type="entry name" value="Endonuclease/exonuclease/phosphatase"/>
    <property type="match status" value="1"/>
</dbReference>
<evidence type="ECO:0000256" key="1">
    <source>
        <dbReference type="SAM" id="MobiDB-lite"/>
    </source>
</evidence>
<gene>
    <name evidence="5" type="ORF">HFQ381_LOCUS4435</name>
</gene>
<dbReference type="InterPro" id="IPR043472">
    <property type="entry name" value="Macro_dom-like"/>
</dbReference>
<dbReference type="InterPro" id="IPR036691">
    <property type="entry name" value="Endo/exonu/phosph_ase_sf"/>
</dbReference>
<dbReference type="Pfam" id="PF13676">
    <property type="entry name" value="TIR_2"/>
    <property type="match status" value="1"/>
</dbReference>
<dbReference type="EMBL" id="CAJOBO010000175">
    <property type="protein sequence ID" value="CAF4152491.1"/>
    <property type="molecule type" value="Genomic_DNA"/>
</dbReference>
<feature type="domain" description="TIR" evidence="3">
    <location>
        <begin position="1810"/>
        <end position="1894"/>
    </location>
</feature>
<evidence type="ECO:0008006" key="7">
    <source>
        <dbReference type="Google" id="ProtNLM"/>
    </source>
</evidence>
<feature type="compositionally biased region" description="Polar residues" evidence="1">
    <location>
        <begin position="89"/>
        <end position="99"/>
    </location>
</feature>
<organism evidence="5 6">
    <name type="scientific">Rotaria socialis</name>
    <dbReference type="NCBI Taxonomy" id="392032"/>
    <lineage>
        <taxon>Eukaryota</taxon>
        <taxon>Metazoa</taxon>
        <taxon>Spiralia</taxon>
        <taxon>Gnathifera</taxon>
        <taxon>Rotifera</taxon>
        <taxon>Eurotatoria</taxon>
        <taxon>Bdelloidea</taxon>
        <taxon>Philodinida</taxon>
        <taxon>Philodinidae</taxon>
        <taxon>Rotaria</taxon>
    </lineage>
</organism>
<dbReference type="GO" id="GO:0003824">
    <property type="term" value="F:catalytic activity"/>
    <property type="evidence" value="ECO:0007669"/>
    <property type="project" value="InterPro"/>
</dbReference>
<dbReference type="InterPro" id="IPR000477">
    <property type="entry name" value="RT_dom"/>
</dbReference>